<protein>
    <submittedName>
        <fullName evidence="16">PTS system beta-glucosides-specific IIC component</fullName>
    </submittedName>
</protein>
<evidence type="ECO:0000259" key="14">
    <source>
        <dbReference type="PROSITE" id="PS51098"/>
    </source>
</evidence>
<keyword evidence="2" id="KW-0813">Transport</keyword>
<keyword evidence="4" id="KW-0762">Sugar transport</keyword>
<dbReference type="InterPro" id="IPR050558">
    <property type="entry name" value="PTS_Sugar-Specific_Components"/>
</dbReference>
<dbReference type="NCBIfam" id="TIGR00830">
    <property type="entry name" value="PTBA"/>
    <property type="match status" value="1"/>
</dbReference>
<keyword evidence="9 12" id="KW-1133">Transmembrane helix</keyword>
<feature type="transmembrane region" description="Helical" evidence="12">
    <location>
        <begin position="257"/>
        <end position="282"/>
    </location>
</feature>
<dbReference type="Pfam" id="PF02378">
    <property type="entry name" value="PTS_EIIC"/>
    <property type="match status" value="1"/>
</dbReference>
<dbReference type="InterPro" id="IPR001127">
    <property type="entry name" value="PTS_EIIA_1_perm"/>
</dbReference>
<evidence type="ECO:0000256" key="7">
    <source>
        <dbReference type="ARBA" id="ARBA00022692"/>
    </source>
</evidence>
<dbReference type="PROSITE" id="PS51093">
    <property type="entry name" value="PTS_EIIA_TYPE_1"/>
    <property type="match status" value="1"/>
</dbReference>
<evidence type="ECO:0000256" key="12">
    <source>
        <dbReference type="SAM" id="Phobius"/>
    </source>
</evidence>
<keyword evidence="5" id="KW-0808">Transferase</keyword>
<dbReference type="RefSeq" id="WP_307408784.1">
    <property type="nucleotide sequence ID" value="NZ_JAUSUR010000004.1"/>
</dbReference>
<feature type="transmembrane region" description="Helical" evidence="12">
    <location>
        <begin position="216"/>
        <end position="245"/>
    </location>
</feature>
<keyword evidence="17" id="KW-1185">Reference proteome</keyword>
<reference evidence="16 17" key="1">
    <citation type="submission" date="2023-07" db="EMBL/GenBank/DDBJ databases">
        <title>Genomic Encyclopedia of Type Strains, Phase IV (KMG-IV): sequencing the most valuable type-strain genomes for metagenomic binning, comparative biology and taxonomic classification.</title>
        <authorList>
            <person name="Goeker M."/>
        </authorList>
    </citation>
    <scope>NUCLEOTIDE SEQUENCE [LARGE SCALE GENOMIC DNA]</scope>
    <source>
        <strain evidence="16 17">DSM 16784</strain>
    </source>
</reference>
<evidence type="ECO:0000256" key="8">
    <source>
        <dbReference type="ARBA" id="ARBA00022777"/>
    </source>
</evidence>
<evidence type="ECO:0000256" key="1">
    <source>
        <dbReference type="ARBA" id="ARBA00004651"/>
    </source>
</evidence>
<accession>A0ABU0E4E3</accession>
<comment type="caution">
    <text evidence="16">The sequence shown here is derived from an EMBL/GenBank/DDBJ whole genome shotgun (WGS) entry which is preliminary data.</text>
</comment>
<dbReference type="InterPro" id="IPR018113">
    <property type="entry name" value="PTrfase_EIIB_Cys"/>
</dbReference>
<feature type="transmembrane region" description="Helical" evidence="12">
    <location>
        <begin position="343"/>
        <end position="364"/>
    </location>
</feature>
<evidence type="ECO:0000256" key="9">
    <source>
        <dbReference type="ARBA" id="ARBA00022989"/>
    </source>
</evidence>
<comment type="subcellular location">
    <subcellularLocation>
        <location evidence="1">Cell membrane</location>
        <topology evidence="1">Multi-pass membrane protein</topology>
    </subcellularLocation>
</comment>
<dbReference type="EMBL" id="JAUSUR010000004">
    <property type="protein sequence ID" value="MDQ0361767.1"/>
    <property type="molecule type" value="Genomic_DNA"/>
</dbReference>
<evidence type="ECO:0000256" key="11">
    <source>
        <dbReference type="PROSITE-ProRule" id="PRU00421"/>
    </source>
</evidence>
<feature type="domain" description="PTS EIIA type-1" evidence="13">
    <location>
        <begin position="507"/>
        <end position="611"/>
    </location>
</feature>
<keyword evidence="7 12" id="KW-0812">Transmembrane</keyword>
<dbReference type="InterPro" id="IPR003352">
    <property type="entry name" value="PTS_EIIC"/>
</dbReference>
<evidence type="ECO:0000259" key="15">
    <source>
        <dbReference type="PROSITE" id="PS51103"/>
    </source>
</evidence>
<keyword evidence="10 12" id="KW-0472">Membrane</keyword>
<evidence type="ECO:0000259" key="13">
    <source>
        <dbReference type="PROSITE" id="PS51093"/>
    </source>
</evidence>
<dbReference type="InterPro" id="IPR036878">
    <property type="entry name" value="Glu_permease_IIB"/>
</dbReference>
<evidence type="ECO:0000313" key="17">
    <source>
        <dbReference type="Proteomes" id="UP001230220"/>
    </source>
</evidence>
<organism evidence="16 17">
    <name type="scientific">Breznakia pachnodae</name>
    <dbReference type="NCBI Taxonomy" id="265178"/>
    <lineage>
        <taxon>Bacteria</taxon>
        <taxon>Bacillati</taxon>
        <taxon>Bacillota</taxon>
        <taxon>Erysipelotrichia</taxon>
        <taxon>Erysipelotrichales</taxon>
        <taxon>Erysipelotrichaceae</taxon>
        <taxon>Breznakia</taxon>
    </lineage>
</organism>
<dbReference type="PROSITE" id="PS51098">
    <property type="entry name" value="PTS_EIIB_TYPE_1"/>
    <property type="match status" value="1"/>
</dbReference>
<feature type="transmembrane region" description="Helical" evidence="12">
    <location>
        <begin position="401"/>
        <end position="418"/>
    </location>
</feature>
<feature type="domain" description="PTS EIIC type-1" evidence="15">
    <location>
        <begin position="106"/>
        <end position="481"/>
    </location>
</feature>
<dbReference type="SUPFAM" id="SSF55604">
    <property type="entry name" value="Glucose permease domain IIB"/>
    <property type="match status" value="1"/>
</dbReference>
<dbReference type="SUPFAM" id="SSF51261">
    <property type="entry name" value="Duplicated hybrid motif"/>
    <property type="match status" value="1"/>
</dbReference>
<keyword evidence="6" id="KW-0598">Phosphotransferase system</keyword>
<dbReference type="CDD" id="cd00212">
    <property type="entry name" value="PTS_IIB_glc"/>
    <property type="match status" value="1"/>
</dbReference>
<evidence type="ECO:0000256" key="6">
    <source>
        <dbReference type="ARBA" id="ARBA00022683"/>
    </source>
</evidence>
<feature type="transmembrane region" description="Helical" evidence="12">
    <location>
        <begin position="447"/>
        <end position="469"/>
    </location>
</feature>
<evidence type="ECO:0000313" key="16">
    <source>
        <dbReference type="EMBL" id="MDQ0361767.1"/>
    </source>
</evidence>
<evidence type="ECO:0000256" key="5">
    <source>
        <dbReference type="ARBA" id="ARBA00022679"/>
    </source>
</evidence>
<dbReference type="Pfam" id="PF00367">
    <property type="entry name" value="PTS_EIIB"/>
    <property type="match status" value="1"/>
</dbReference>
<dbReference type="PANTHER" id="PTHR30175:SF1">
    <property type="entry name" value="PTS SYSTEM ARBUTIN-, CELLOBIOSE-, AND SALICIN-SPECIFIC EIIBC COMPONENT-RELATED"/>
    <property type="match status" value="1"/>
</dbReference>
<dbReference type="Gene3D" id="2.70.70.10">
    <property type="entry name" value="Glucose Permease (Domain IIA)"/>
    <property type="match status" value="1"/>
</dbReference>
<sequence>MRKYETLVKTIINNVGGQKNIIKASHCLTRIRLNLKDYSLINEDNILANEKVLTAQKSGDEYQVVVGTIVADVYDEFSRQLKLDNYSETDDVEVKKKGNLLSRAITTLTKCMSPFLSVMAATGLLRGLLVLVSSIGLLSSDSLEYQLILTVANVVLMFLPAFVGYTAAKYFNMKYAYVGLVLGLALVYPTLESMINPVDTSPLYTMFSGTWFETDVYSTFFGIPILLQSGGYAYAIIPAIVSVYFASKVEKITSKYCSDLVAFSVVPMVTMIVAFPMTLLFLGPISNFAGLLMQNIVMAAYNINPIVSAIVINITYQPMVVLGIHWALSPITYNSFAMLGYDPIMACMWPSAFSIAGVCFAIWFRAKDKKMKAMAAPAAISALCHIMEPGLYGVTVPNKKYFLYCIIGATLGGVWLAATNTYNYALTGTILGVVGFINPETASLAGMWNMIIACCIVIGVPFILTLFTFKNERVKSKEKEIVESGFEKEIISSPIAGETVLLRNANDISFKEEKLGHGIAINPTSGDVFAPFDGTMSMIFPTKHSFGMLSDSGVELLLHIGIDIVNLKGDHFTVLKEQGDRIEKGELIAKFDLDKLKVLGYNMQTYIIVSNTQAYLDVLEAIDENQLVNVNEPLIVTLSNKASSSASIG</sequence>
<dbReference type="Proteomes" id="UP001230220">
    <property type="component" value="Unassembled WGS sequence"/>
</dbReference>
<feature type="transmembrane region" description="Helical" evidence="12">
    <location>
        <begin position="319"/>
        <end position="337"/>
    </location>
</feature>
<dbReference type="PROSITE" id="PS51103">
    <property type="entry name" value="PTS_EIIC_TYPE_1"/>
    <property type="match status" value="1"/>
</dbReference>
<dbReference type="InterPro" id="IPR011055">
    <property type="entry name" value="Dup_hybrid_motif"/>
</dbReference>
<dbReference type="PROSITE" id="PS01035">
    <property type="entry name" value="PTS_EIIB_TYPE_1_CYS"/>
    <property type="match status" value="1"/>
</dbReference>
<gene>
    <name evidence="16" type="ORF">J2S15_002517</name>
</gene>
<name>A0ABU0E4E3_9FIRM</name>
<keyword evidence="3" id="KW-1003">Cell membrane</keyword>
<evidence type="ECO:0000256" key="10">
    <source>
        <dbReference type="ARBA" id="ARBA00023136"/>
    </source>
</evidence>
<proteinExistence type="predicted"/>
<feature type="active site" description="Phosphocysteine intermediate; for EIIB activity" evidence="11">
    <location>
        <position position="27"/>
    </location>
</feature>
<feature type="transmembrane region" description="Helical" evidence="12">
    <location>
        <begin position="115"/>
        <end position="139"/>
    </location>
</feature>
<keyword evidence="8" id="KW-0418">Kinase</keyword>
<evidence type="ECO:0000256" key="4">
    <source>
        <dbReference type="ARBA" id="ARBA00022597"/>
    </source>
</evidence>
<feature type="transmembrane region" description="Helical" evidence="12">
    <location>
        <begin position="145"/>
        <end position="168"/>
    </location>
</feature>
<dbReference type="PANTHER" id="PTHR30175">
    <property type="entry name" value="PHOSPHOTRANSFERASE SYSTEM TRANSPORT PROTEIN"/>
    <property type="match status" value="1"/>
</dbReference>
<dbReference type="InterPro" id="IPR013013">
    <property type="entry name" value="PTS_EIIC_1"/>
</dbReference>
<dbReference type="InterPro" id="IPR001996">
    <property type="entry name" value="PTS_IIB_1"/>
</dbReference>
<evidence type="ECO:0000256" key="2">
    <source>
        <dbReference type="ARBA" id="ARBA00022448"/>
    </source>
</evidence>
<feature type="transmembrane region" description="Helical" evidence="12">
    <location>
        <begin position="288"/>
        <end position="312"/>
    </location>
</feature>
<feature type="transmembrane region" description="Helical" evidence="12">
    <location>
        <begin position="175"/>
        <end position="196"/>
    </location>
</feature>
<dbReference type="Gene3D" id="3.30.1360.60">
    <property type="entry name" value="Glucose permease domain IIB"/>
    <property type="match status" value="1"/>
</dbReference>
<evidence type="ECO:0000256" key="3">
    <source>
        <dbReference type="ARBA" id="ARBA00022475"/>
    </source>
</evidence>
<feature type="domain" description="PTS EIIB type-1" evidence="14">
    <location>
        <begin position="5"/>
        <end position="87"/>
    </location>
</feature>
<dbReference type="Pfam" id="PF00358">
    <property type="entry name" value="PTS_EIIA_1"/>
    <property type="match status" value="1"/>
</dbReference>